<keyword evidence="3" id="KW-0998">Cell outer membrane</keyword>
<keyword evidence="2" id="KW-0472">Membrane</keyword>
<dbReference type="Pfam" id="PF13620">
    <property type="entry name" value="CarboxypepD_reg"/>
    <property type="match status" value="1"/>
</dbReference>
<dbReference type="Gene3D" id="2.60.40.1120">
    <property type="entry name" value="Carboxypeptidase-like, regulatory domain"/>
    <property type="match status" value="1"/>
</dbReference>
<dbReference type="Gene3D" id="2.40.170.20">
    <property type="entry name" value="TonB-dependent receptor, beta-barrel domain"/>
    <property type="match status" value="1"/>
</dbReference>
<proteinExistence type="predicted"/>
<keyword evidence="5" id="KW-0645">Protease</keyword>
<organism evidence="5 6">
    <name type="scientific">Terriglobus roseus</name>
    <dbReference type="NCBI Taxonomy" id="392734"/>
    <lineage>
        <taxon>Bacteria</taxon>
        <taxon>Pseudomonadati</taxon>
        <taxon>Acidobacteriota</taxon>
        <taxon>Terriglobia</taxon>
        <taxon>Terriglobales</taxon>
        <taxon>Acidobacteriaceae</taxon>
        <taxon>Terriglobus</taxon>
    </lineage>
</organism>
<evidence type="ECO:0000256" key="3">
    <source>
        <dbReference type="ARBA" id="ARBA00023237"/>
    </source>
</evidence>
<dbReference type="SUPFAM" id="SSF56935">
    <property type="entry name" value="Porins"/>
    <property type="match status" value="1"/>
</dbReference>
<dbReference type="AlphaFoldDB" id="A0A1H4QZG2"/>
<evidence type="ECO:0000259" key="4">
    <source>
        <dbReference type="Pfam" id="PF25183"/>
    </source>
</evidence>
<evidence type="ECO:0000313" key="5">
    <source>
        <dbReference type="EMBL" id="SEC25026.1"/>
    </source>
</evidence>
<keyword evidence="5" id="KW-0121">Carboxypeptidase</keyword>
<keyword evidence="5" id="KW-0378">Hydrolase</keyword>
<dbReference type="GO" id="GO:0009279">
    <property type="term" value="C:cell outer membrane"/>
    <property type="evidence" value="ECO:0007669"/>
    <property type="project" value="UniProtKB-SubCell"/>
</dbReference>
<comment type="subcellular location">
    <subcellularLocation>
        <location evidence="1">Cell outer membrane</location>
    </subcellularLocation>
</comment>
<protein>
    <submittedName>
        <fullName evidence="5">Carboxypeptidase regulatory-like domain-containing protein</fullName>
    </submittedName>
</protein>
<dbReference type="OrthoDB" id="97893at2"/>
<evidence type="ECO:0000256" key="2">
    <source>
        <dbReference type="ARBA" id="ARBA00023136"/>
    </source>
</evidence>
<reference evidence="5 6" key="1">
    <citation type="submission" date="2016-10" db="EMBL/GenBank/DDBJ databases">
        <authorList>
            <person name="de Groot N.N."/>
        </authorList>
    </citation>
    <scope>NUCLEOTIDE SEQUENCE [LARGE SCALE GENOMIC DNA]</scope>
    <source>
        <strain evidence="5 6">AB35.6</strain>
    </source>
</reference>
<accession>A0A1H4QZG2</accession>
<dbReference type="Pfam" id="PF25183">
    <property type="entry name" value="OMP_b-brl_4"/>
    <property type="match status" value="1"/>
</dbReference>
<dbReference type="InterPro" id="IPR057601">
    <property type="entry name" value="Oar-like_b-barrel"/>
</dbReference>
<dbReference type="Proteomes" id="UP000182409">
    <property type="component" value="Unassembled WGS sequence"/>
</dbReference>
<dbReference type="SUPFAM" id="SSF49464">
    <property type="entry name" value="Carboxypeptidase regulatory domain-like"/>
    <property type="match status" value="1"/>
</dbReference>
<evidence type="ECO:0000256" key="1">
    <source>
        <dbReference type="ARBA" id="ARBA00004442"/>
    </source>
</evidence>
<name>A0A1H4QZG2_9BACT</name>
<evidence type="ECO:0000313" key="6">
    <source>
        <dbReference type="Proteomes" id="UP000182409"/>
    </source>
</evidence>
<dbReference type="InterPro" id="IPR036942">
    <property type="entry name" value="Beta-barrel_TonB_sf"/>
</dbReference>
<feature type="domain" description="TonB-dependent transporter Oar-like beta-barrel" evidence="4">
    <location>
        <begin position="224"/>
        <end position="1143"/>
    </location>
</feature>
<dbReference type="GO" id="GO:0004180">
    <property type="term" value="F:carboxypeptidase activity"/>
    <property type="evidence" value="ECO:0007669"/>
    <property type="project" value="UniProtKB-KW"/>
</dbReference>
<sequence length="1153" mass="122654">MHAQSYYGTLKGVVKDATGSAVPNAEVTMTDVGTKITRKTVTSGSGEYVFNAVDPGTFNISVSATGFQGYERKAVVVATQQVVAVDLPIAVGSSTTVVEVTATEPLVDSATASNGQVFDTQKMVDLPNLGRNPFLLTKLNNNVTATGDPRFNRFQDQSGSSAISVAGGPINMNNYEVDGVPITDFSNRAVIIPSVEAVQEMKIQANTYDAEAGRTGGGNFNTLLKSGSNTLHGNLYGSTRQSNWAANTWNNNFNGTGRPVTTQYSYEGSVGGPIWKDRLFFNVTEEGYRQRSPLAADYYLPTDLERSGDFSQTKVKDSAGNIVPLNIYDPSTATSGNRTAYAGNRLPALNAVAVKALAALPRCVGSCISNTTVYGSPNFHPTDILGDRADEFIGKVDFQVLKRWLANASYMHYGSKEPGGDPLGSFAGASSSYLLYRKVDAVTLNNVITLTPTTVLTVGYGQNRFPNNTLDLTSNYNTATQLGIQGPFGTSVQKQAFPELAFSQLPQLGTNNSGPQVYYSRQIVAGIAKSMGRQSVKLGYVFRSISVDFTNVSTANGVFNISNTFTAINPTAKNGPAGQQTGADLADFLLGYPTSGSVQTTSKIALNVRYHAAYLQDDIRVNDKLSINAGLRYEYELGIYERNNRYAVGFDRNVNSPLAASASVATKGGIEFAGVNGYPTHTGNNSHIKFAPRAGFVYQPHGNMVVRGGYGVFYAPIYYSASASLAPGYTATTTYIASNNSNYTPANSITSPYATLQPPTGNSLGLSQGIGSSVTTIDQFRRNPIVQQYSFDIEQELPGKIALQIGYVGSKGRNLLPGNGTTANIDQINPSAIPYGIGSCPANTGASLSTFLGSSSRNPYAGNGGSGVIGAASVSNSQLCRPFPQFSSVSLQQSTSKSLYNALNVKGQRAFHHGLTVISTYTWSSNWDATYGQGSSLNVGANGPQNIYNLNGEYARAINNTPNRFTFGGTYELPFGRGKAFLSGSKWLDLAVGGWSANMTFIGQSGGPLPIQQFTNNNSSLLGTSVQRPNLIQGINPCTTGSVQQRLGVGGRTPYLNAAAFQDVPVGQFGNAPRTIGGCSSPGYRNADVSVFKEFQTERVHYRFQAEALNAFNTPQFALTSNGLKTNSGSFGAVSTNAINFPRFISLGGRISF</sequence>
<dbReference type="EMBL" id="FNSD01000001">
    <property type="protein sequence ID" value="SEC25026.1"/>
    <property type="molecule type" value="Genomic_DNA"/>
</dbReference>
<dbReference type="InterPro" id="IPR008969">
    <property type="entry name" value="CarboxyPept-like_regulatory"/>
</dbReference>
<gene>
    <name evidence="5" type="ORF">SAMN05443244_3011</name>
</gene>